<accession>A0ABQ3HLF3</accession>
<evidence type="ECO:0000313" key="1">
    <source>
        <dbReference type="EMBL" id="GHE18401.1"/>
    </source>
</evidence>
<gene>
    <name evidence="1" type="ORF">GCM10011376_30110</name>
</gene>
<proteinExistence type="predicted"/>
<evidence type="ECO:0000313" key="2">
    <source>
        <dbReference type="Proteomes" id="UP000597341"/>
    </source>
</evidence>
<dbReference type="EMBL" id="BNAD01000010">
    <property type="protein sequence ID" value="GHE18401.1"/>
    <property type="molecule type" value="Genomic_DNA"/>
</dbReference>
<dbReference type="Proteomes" id="UP000597341">
    <property type="component" value="Unassembled WGS sequence"/>
</dbReference>
<protein>
    <submittedName>
        <fullName evidence="1">Uncharacterized protein</fullName>
    </submittedName>
</protein>
<comment type="caution">
    <text evidence="1">The sequence shown here is derived from an EMBL/GenBank/DDBJ whole genome shotgun (WGS) entry which is preliminary data.</text>
</comment>
<reference evidence="2" key="1">
    <citation type="journal article" date="2019" name="Int. J. Syst. Evol. Microbiol.">
        <title>The Global Catalogue of Microorganisms (GCM) 10K type strain sequencing project: providing services to taxonomists for standard genome sequencing and annotation.</title>
        <authorList>
            <consortium name="The Broad Institute Genomics Platform"/>
            <consortium name="The Broad Institute Genome Sequencing Center for Infectious Disease"/>
            <person name="Wu L."/>
            <person name="Ma J."/>
        </authorList>
    </citation>
    <scope>NUCLEOTIDE SEQUENCE [LARGE SCALE GENOMIC DNA]</scope>
    <source>
        <strain evidence="2">CGMCC 1.12791</strain>
    </source>
</reference>
<organism evidence="1 2">
    <name type="scientific">Nocardioides flavus</name>
    <name type="common">ex Wang et al. 2016</name>
    <dbReference type="NCBI Taxonomy" id="2058780"/>
    <lineage>
        <taxon>Bacteria</taxon>
        <taxon>Bacillati</taxon>
        <taxon>Actinomycetota</taxon>
        <taxon>Actinomycetes</taxon>
        <taxon>Propionibacteriales</taxon>
        <taxon>Nocardioidaceae</taxon>
        <taxon>Nocardioides</taxon>
    </lineage>
</organism>
<name>A0ABQ3HLF3_9ACTN</name>
<keyword evidence="2" id="KW-1185">Reference proteome</keyword>
<sequence length="45" mass="4850">MTPDAEALTVFGRNLLDPAKRAVAAEAGLRQARDVVDDVRGVWQA</sequence>